<feature type="domain" description="Ig-like" evidence="8">
    <location>
        <begin position="403"/>
        <end position="495"/>
    </location>
</feature>
<dbReference type="InterPro" id="IPR036179">
    <property type="entry name" value="Ig-like_dom_sf"/>
</dbReference>
<keyword evidence="7" id="KW-0393">Immunoglobulin domain</keyword>
<dbReference type="Pfam" id="PF13927">
    <property type="entry name" value="Ig_3"/>
    <property type="match status" value="2"/>
</dbReference>
<dbReference type="GO" id="GO:0005886">
    <property type="term" value="C:plasma membrane"/>
    <property type="evidence" value="ECO:0007669"/>
    <property type="project" value="UniProtKB-SubCell"/>
</dbReference>
<dbReference type="RefSeq" id="XP_022313955.1">
    <property type="nucleotide sequence ID" value="XM_022458247.1"/>
</dbReference>
<feature type="domain" description="Ig-like" evidence="8">
    <location>
        <begin position="217"/>
        <end position="285"/>
    </location>
</feature>
<keyword evidence="3" id="KW-0677">Repeat</keyword>
<dbReference type="KEGG" id="cvn:111118677"/>
<feature type="domain" description="Ig-like" evidence="8">
    <location>
        <begin position="305"/>
        <end position="395"/>
    </location>
</feature>
<keyword evidence="6" id="KW-0325">Glycoprotein</keyword>
<dbReference type="InterPro" id="IPR013783">
    <property type="entry name" value="Ig-like_fold"/>
</dbReference>
<dbReference type="Gene3D" id="2.60.40.10">
    <property type="entry name" value="Immunoglobulins"/>
    <property type="match status" value="4"/>
</dbReference>
<proteinExistence type="predicted"/>
<evidence type="ECO:0000313" key="9">
    <source>
        <dbReference type="Proteomes" id="UP000694844"/>
    </source>
</evidence>
<keyword evidence="2" id="KW-1003">Cell membrane</keyword>
<dbReference type="GO" id="GO:0098609">
    <property type="term" value="P:cell-cell adhesion"/>
    <property type="evidence" value="ECO:0007669"/>
    <property type="project" value="TreeGrafter"/>
</dbReference>
<evidence type="ECO:0000256" key="4">
    <source>
        <dbReference type="ARBA" id="ARBA00023136"/>
    </source>
</evidence>
<dbReference type="PANTHER" id="PTHR44170:SF6">
    <property type="entry name" value="CONTACTIN"/>
    <property type="match status" value="1"/>
</dbReference>
<dbReference type="InterPro" id="IPR003598">
    <property type="entry name" value="Ig_sub2"/>
</dbReference>
<gene>
    <name evidence="10" type="primary">LOC111118677</name>
</gene>
<dbReference type="InterPro" id="IPR007110">
    <property type="entry name" value="Ig-like_dom"/>
</dbReference>
<protein>
    <submittedName>
        <fullName evidence="10">Neuroglian-like</fullName>
    </submittedName>
</protein>
<dbReference type="Pfam" id="PF07679">
    <property type="entry name" value="I-set"/>
    <property type="match status" value="1"/>
</dbReference>
<comment type="subcellular location">
    <subcellularLocation>
        <location evidence="1">Cell membrane</location>
    </subcellularLocation>
</comment>
<dbReference type="AlphaFoldDB" id="A0A8B8CE38"/>
<evidence type="ECO:0000259" key="8">
    <source>
        <dbReference type="PROSITE" id="PS50835"/>
    </source>
</evidence>
<dbReference type="InterPro" id="IPR013098">
    <property type="entry name" value="Ig_I-set"/>
</dbReference>
<dbReference type="OrthoDB" id="6244967at2759"/>
<dbReference type="PROSITE" id="PS50835">
    <property type="entry name" value="IG_LIKE"/>
    <property type="match status" value="4"/>
</dbReference>
<keyword evidence="9" id="KW-1185">Reference proteome</keyword>
<dbReference type="Proteomes" id="UP000694844">
    <property type="component" value="Chromosome 2"/>
</dbReference>
<evidence type="ECO:0000256" key="7">
    <source>
        <dbReference type="ARBA" id="ARBA00023319"/>
    </source>
</evidence>
<dbReference type="FunFam" id="2.60.40.10:FF:000032">
    <property type="entry name" value="palladin isoform X1"/>
    <property type="match status" value="1"/>
</dbReference>
<name>A0A8B8CE38_CRAVI</name>
<dbReference type="PANTHER" id="PTHR44170">
    <property type="entry name" value="PROTEIN SIDEKICK"/>
    <property type="match status" value="1"/>
</dbReference>
<evidence type="ECO:0000256" key="6">
    <source>
        <dbReference type="ARBA" id="ARBA00023180"/>
    </source>
</evidence>
<reference evidence="10" key="1">
    <citation type="submission" date="2025-08" db="UniProtKB">
        <authorList>
            <consortium name="RefSeq"/>
        </authorList>
    </citation>
    <scope>IDENTIFICATION</scope>
    <source>
        <tissue evidence="10">Whole sample</tissue>
    </source>
</reference>
<feature type="domain" description="Ig-like" evidence="8">
    <location>
        <begin position="109"/>
        <end position="192"/>
    </location>
</feature>
<dbReference type="FunFam" id="2.60.40.10:FF:000005">
    <property type="entry name" value="Neuronal cell adhesion molecule"/>
    <property type="match status" value="1"/>
</dbReference>
<dbReference type="GeneID" id="111118677"/>
<evidence type="ECO:0000256" key="1">
    <source>
        <dbReference type="ARBA" id="ARBA00004236"/>
    </source>
</evidence>
<sequence length="578" mass="65444">MGISREEFIEVHRESLNSTVIADISNDMNQAVIALKNCMEYTSRALSCMILSENRPVRKRTVGEIQTDIERNITYGEQQVEEYLQRLLGSLNVNSTVFTRQPDAPMRPPIIYEQPHSTVYFKRGESVTLPCQAEGNPRPSYVWQKNGNILNEIDGHIVQISGEGTIVIPSPEDKDEGVYQCSADNGFGKSVSIKINLREAKWDQFEMSPPITHHPQQGESLRLDCVPPLSFPPSHFEWALTNSEGRIEPVNYDNRITMDFEGNLYITNVQAEDRERAYACVVVNGFLRRFALDKVHFIRPSGSAPVLRPVEYLWSSPSDNLGLKGETFKLKCIFSGNPTPDVYWTKNNTNLPDRYEVSSGGQELTIPDLTEDDAGTYQCFAVNAVTATRVRRNFVLRVECAKPSWEEEPKDVRTTAGGTATFTCKAKGAPEPKIAWFVNGVKLEESTLPVINSDRFLGPEATSLTFVNLNKDDHMVIQCNASNIHGYVFANAYLEVREGPPFPKFLQDCQESPLIMRIGNDKIDRTEVLTTCSWFLMNKIENGMEKHDEDTVESFVCKFEDFLRGMFAFFQLYGSWKE</sequence>
<keyword evidence="5" id="KW-1015">Disulfide bond</keyword>
<keyword evidence="4" id="KW-0472">Membrane</keyword>
<evidence type="ECO:0000256" key="3">
    <source>
        <dbReference type="ARBA" id="ARBA00022737"/>
    </source>
</evidence>
<accession>A0A8B8CE38</accession>
<evidence type="ECO:0000313" key="10">
    <source>
        <dbReference type="RefSeq" id="XP_022313955.1"/>
    </source>
</evidence>
<organism evidence="9 10">
    <name type="scientific">Crassostrea virginica</name>
    <name type="common">Eastern oyster</name>
    <dbReference type="NCBI Taxonomy" id="6565"/>
    <lineage>
        <taxon>Eukaryota</taxon>
        <taxon>Metazoa</taxon>
        <taxon>Spiralia</taxon>
        <taxon>Lophotrochozoa</taxon>
        <taxon>Mollusca</taxon>
        <taxon>Bivalvia</taxon>
        <taxon>Autobranchia</taxon>
        <taxon>Pteriomorphia</taxon>
        <taxon>Ostreida</taxon>
        <taxon>Ostreoidea</taxon>
        <taxon>Ostreidae</taxon>
        <taxon>Crassostrea</taxon>
    </lineage>
</organism>
<evidence type="ECO:0000256" key="5">
    <source>
        <dbReference type="ARBA" id="ARBA00023157"/>
    </source>
</evidence>
<dbReference type="SMART" id="SM00408">
    <property type="entry name" value="IGc2"/>
    <property type="match status" value="3"/>
</dbReference>
<dbReference type="InterPro" id="IPR003599">
    <property type="entry name" value="Ig_sub"/>
</dbReference>
<dbReference type="SUPFAM" id="SSF48726">
    <property type="entry name" value="Immunoglobulin"/>
    <property type="match status" value="4"/>
</dbReference>
<dbReference type="SMART" id="SM00409">
    <property type="entry name" value="IG"/>
    <property type="match status" value="4"/>
</dbReference>
<evidence type="ECO:0000256" key="2">
    <source>
        <dbReference type="ARBA" id="ARBA00022475"/>
    </source>
</evidence>